<reference evidence="3 4" key="1">
    <citation type="submission" date="2022-11" db="EMBL/GenBank/DDBJ databases">
        <title>Minimal conservation of predation-associated metabolite biosynthetic gene clusters underscores biosynthetic potential of Myxococcota including descriptions for ten novel species: Archangium lansinium sp. nov., Myxococcus landrumus sp. nov., Nannocystis bai.</title>
        <authorList>
            <person name="Ahearne A."/>
            <person name="Stevens C."/>
            <person name="Phillips K."/>
        </authorList>
    </citation>
    <scope>NUCLEOTIDE SEQUENCE [LARGE SCALE GENOMIC DNA]</scope>
    <source>
        <strain evidence="3 4">MIWBW</strain>
    </source>
</reference>
<evidence type="ECO:0000256" key="1">
    <source>
        <dbReference type="SAM" id="MobiDB-lite"/>
    </source>
</evidence>
<proteinExistence type="predicted"/>
<dbReference type="Proteomes" id="UP001207654">
    <property type="component" value="Unassembled WGS sequence"/>
</dbReference>
<protein>
    <recommendedName>
        <fullName evidence="5">Lipoprotein</fullName>
    </recommendedName>
</protein>
<feature type="region of interest" description="Disordered" evidence="1">
    <location>
        <begin position="20"/>
        <end position="39"/>
    </location>
</feature>
<dbReference type="EMBL" id="JAPNKA010000001">
    <property type="protein sequence ID" value="MCY1082052.1"/>
    <property type="molecule type" value="Genomic_DNA"/>
</dbReference>
<dbReference type="RefSeq" id="WP_267540630.1">
    <property type="nucleotide sequence ID" value="NZ_JAPNKA010000001.1"/>
</dbReference>
<keyword evidence="4" id="KW-1185">Reference proteome</keyword>
<feature type="chain" id="PRO_5046782241" description="Lipoprotein" evidence="2">
    <location>
        <begin position="19"/>
        <end position="86"/>
    </location>
</feature>
<keyword evidence="2" id="KW-0732">Signal</keyword>
<evidence type="ECO:0000313" key="4">
    <source>
        <dbReference type="Proteomes" id="UP001207654"/>
    </source>
</evidence>
<evidence type="ECO:0000313" key="3">
    <source>
        <dbReference type="EMBL" id="MCY1082052.1"/>
    </source>
</evidence>
<feature type="signal peptide" evidence="2">
    <location>
        <begin position="1"/>
        <end position="18"/>
    </location>
</feature>
<gene>
    <name evidence="3" type="ORF">OV287_47145</name>
</gene>
<name>A0ABT4AK33_9BACT</name>
<comment type="caution">
    <text evidence="3">The sequence shown here is derived from an EMBL/GenBank/DDBJ whole genome shotgun (WGS) entry which is preliminary data.</text>
</comment>
<evidence type="ECO:0008006" key="5">
    <source>
        <dbReference type="Google" id="ProtNLM"/>
    </source>
</evidence>
<feature type="region of interest" description="Disordered" evidence="1">
    <location>
        <begin position="49"/>
        <end position="86"/>
    </location>
</feature>
<dbReference type="PROSITE" id="PS51257">
    <property type="entry name" value="PROKAR_LIPOPROTEIN"/>
    <property type="match status" value="1"/>
</dbReference>
<evidence type="ECO:0000256" key="2">
    <source>
        <dbReference type="SAM" id="SignalP"/>
    </source>
</evidence>
<organism evidence="3 4">
    <name type="scientific">Archangium lansingense</name>
    <dbReference type="NCBI Taxonomy" id="2995310"/>
    <lineage>
        <taxon>Bacteria</taxon>
        <taxon>Pseudomonadati</taxon>
        <taxon>Myxococcota</taxon>
        <taxon>Myxococcia</taxon>
        <taxon>Myxococcales</taxon>
        <taxon>Cystobacterineae</taxon>
        <taxon>Archangiaceae</taxon>
        <taxon>Archangium</taxon>
    </lineage>
</organism>
<accession>A0ABT4AK33</accession>
<sequence>MKRWLGWTMVLGLGGALATGCASRQEGTGTGGSGDQGVSMAVRENLGPYKISAPQEVPRERRNAPLGVGAGPDNARRMALEQLKNP</sequence>